<dbReference type="RefSeq" id="WP_345016502.1">
    <property type="nucleotide sequence ID" value="NZ_BAABDO010000002.1"/>
</dbReference>
<dbReference type="Proteomes" id="UP001500266">
    <property type="component" value="Unassembled WGS sequence"/>
</dbReference>
<gene>
    <name evidence="1" type="ORF">GCM10022416_02560</name>
</gene>
<organism evidence="1 2">
    <name type="scientific">Actinomadura keratinilytica</name>
    <dbReference type="NCBI Taxonomy" id="547461"/>
    <lineage>
        <taxon>Bacteria</taxon>
        <taxon>Bacillati</taxon>
        <taxon>Actinomycetota</taxon>
        <taxon>Actinomycetes</taxon>
        <taxon>Streptosporangiales</taxon>
        <taxon>Thermomonosporaceae</taxon>
        <taxon>Actinomadura</taxon>
    </lineage>
</organism>
<dbReference type="EMBL" id="BAABDO010000002">
    <property type="protein sequence ID" value="GAA4127654.1"/>
    <property type="molecule type" value="Genomic_DNA"/>
</dbReference>
<name>A0ABP7XY46_9ACTN</name>
<accession>A0ABP7XY46</accession>
<evidence type="ECO:0000313" key="2">
    <source>
        <dbReference type="Proteomes" id="UP001500266"/>
    </source>
</evidence>
<protein>
    <submittedName>
        <fullName evidence="1">Uncharacterized protein</fullName>
    </submittedName>
</protein>
<evidence type="ECO:0000313" key="1">
    <source>
        <dbReference type="EMBL" id="GAA4127654.1"/>
    </source>
</evidence>
<reference evidence="2" key="1">
    <citation type="journal article" date="2019" name="Int. J. Syst. Evol. Microbiol.">
        <title>The Global Catalogue of Microorganisms (GCM) 10K type strain sequencing project: providing services to taxonomists for standard genome sequencing and annotation.</title>
        <authorList>
            <consortium name="The Broad Institute Genomics Platform"/>
            <consortium name="The Broad Institute Genome Sequencing Center for Infectious Disease"/>
            <person name="Wu L."/>
            <person name="Ma J."/>
        </authorList>
    </citation>
    <scope>NUCLEOTIDE SEQUENCE [LARGE SCALE GENOMIC DNA]</scope>
    <source>
        <strain evidence="2">JCM 17316</strain>
    </source>
</reference>
<keyword evidence="2" id="KW-1185">Reference proteome</keyword>
<proteinExistence type="predicted"/>
<comment type="caution">
    <text evidence="1">The sequence shown here is derived from an EMBL/GenBank/DDBJ whole genome shotgun (WGS) entry which is preliminary data.</text>
</comment>
<sequence length="115" mass="12669">MARRRRPDGVWDVDFVVSEVGAGSAEELRAALSLITRTDAIVMVRRLGQALAERGRRVRVRRDVLVAVDAGGGEWAVVWDGVHFRWGDGAPVPPALDIDDTAELIDRAIRREAGR</sequence>